<accession>A5Z319</accession>
<dbReference type="Proteomes" id="UP000006000">
    <property type="component" value="Unassembled WGS sequence"/>
</dbReference>
<evidence type="ECO:0000313" key="3">
    <source>
        <dbReference type="Proteomes" id="UP000006000"/>
    </source>
</evidence>
<evidence type="ECO:0000256" key="1">
    <source>
        <dbReference type="SAM" id="MobiDB-lite"/>
    </source>
</evidence>
<dbReference type="EMBL" id="AAVL02000015">
    <property type="protein sequence ID" value="EDM52642.1"/>
    <property type="molecule type" value="Genomic_DNA"/>
</dbReference>
<feature type="region of interest" description="Disordered" evidence="1">
    <location>
        <begin position="1"/>
        <end position="65"/>
    </location>
</feature>
<reference evidence="2 3" key="1">
    <citation type="submission" date="2007-03" db="EMBL/GenBank/DDBJ databases">
        <authorList>
            <person name="Fulton L."/>
            <person name="Clifton S."/>
            <person name="Fulton B."/>
            <person name="Xu J."/>
            <person name="Minx P."/>
            <person name="Pepin K.H."/>
            <person name="Johnson M."/>
            <person name="Thiruvilangam P."/>
            <person name="Bhonagiri V."/>
            <person name="Nash W.E."/>
            <person name="Mardis E.R."/>
            <person name="Wilson R.K."/>
        </authorList>
    </citation>
    <scope>NUCLEOTIDE SEQUENCE [LARGE SCALE GENOMIC DNA]</scope>
    <source>
        <strain evidence="2 3">ATCC 27560</strain>
    </source>
</reference>
<evidence type="ECO:0000313" key="2">
    <source>
        <dbReference type="EMBL" id="EDM52642.1"/>
    </source>
</evidence>
<sequence>MSLVASSTAGHSRETARDNLEEGGDDVKSSCPLRAGLHTCYNGVNKGKRPREGKQISKITSQFGL</sequence>
<feature type="compositionally biased region" description="Basic and acidic residues" evidence="1">
    <location>
        <begin position="11"/>
        <end position="28"/>
    </location>
</feature>
<dbReference type="AlphaFoldDB" id="A5Z319"/>
<name>A5Z319_9FIRM</name>
<dbReference type="HOGENOM" id="CLU_3031032_0_0_9"/>
<organism evidence="2 3">
    <name type="scientific">Eubacterium ventriosum ATCC 27560</name>
    <dbReference type="NCBI Taxonomy" id="411463"/>
    <lineage>
        <taxon>Bacteria</taxon>
        <taxon>Bacillati</taxon>
        <taxon>Bacillota</taxon>
        <taxon>Clostridia</taxon>
        <taxon>Eubacteriales</taxon>
        <taxon>Eubacteriaceae</taxon>
        <taxon>Eubacterium</taxon>
    </lineage>
</organism>
<gene>
    <name evidence="2" type="ORF">EUBVEN_00058</name>
</gene>
<feature type="compositionally biased region" description="Polar residues" evidence="1">
    <location>
        <begin position="1"/>
        <end position="10"/>
    </location>
</feature>
<proteinExistence type="predicted"/>
<reference evidence="2 3" key="2">
    <citation type="submission" date="2007-04" db="EMBL/GenBank/DDBJ databases">
        <title>Draft genome sequence of Eubacterium ventriosum (ATCC 27560).</title>
        <authorList>
            <person name="Sudarsanam P."/>
            <person name="Ley R."/>
            <person name="Guruge J."/>
            <person name="Turnbaugh P.J."/>
            <person name="Mahowald M."/>
            <person name="Liep D."/>
            <person name="Gordon J."/>
        </authorList>
    </citation>
    <scope>NUCLEOTIDE SEQUENCE [LARGE SCALE GENOMIC DNA]</scope>
    <source>
        <strain evidence="2 3">ATCC 27560</strain>
    </source>
</reference>
<protein>
    <submittedName>
        <fullName evidence="2">Uncharacterized protein</fullName>
    </submittedName>
</protein>
<comment type="caution">
    <text evidence="2">The sequence shown here is derived from an EMBL/GenBank/DDBJ whole genome shotgun (WGS) entry which is preliminary data.</text>
</comment>